<dbReference type="OrthoDB" id="1044435at2759"/>
<dbReference type="SUPFAM" id="SSF69593">
    <property type="entry name" value="Glycerol-3-phosphate (1)-acyltransferase"/>
    <property type="match status" value="1"/>
</dbReference>
<dbReference type="GO" id="GO:0004366">
    <property type="term" value="F:glycerol-3-phosphate O-acyltransferase activity"/>
    <property type="evidence" value="ECO:0007669"/>
    <property type="project" value="TreeGrafter"/>
</dbReference>
<keyword evidence="2" id="KW-1133">Transmembrane helix</keyword>
<reference evidence="3 4" key="1">
    <citation type="submission" date="2016-07" db="EMBL/GenBank/DDBJ databases">
        <title>Pervasive Adenine N6-methylation of Active Genes in Fungi.</title>
        <authorList>
            <consortium name="DOE Joint Genome Institute"/>
            <person name="Mondo S.J."/>
            <person name="Dannebaum R.O."/>
            <person name="Kuo R.C."/>
            <person name="Labutti K."/>
            <person name="Haridas S."/>
            <person name="Kuo A."/>
            <person name="Salamov A."/>
            <person name="Ahrendt S.R."/>
            <person name="Lipzen A."/>
            <person name="Sullivan W."/>
            <person name="Andreopoulos W.B."/>
            <person name="Clum A."/>
            <person name="Lindquist E."/>
            <person name="Daum C."/>
            <person name="Ramamoorthy G.K."/>
            <person name="Gryganskyi A."/>
            <person name="Culley D."/>
            <person name="Magnuson J.K."/>
            <person name="James T.Y."/>
            <person name="O'Malley M.A."/>
            <person name="Stajich J.E."/>
            <person name="Spatafora J.W."/>
            <person name="Visel A."/>
            <person name="Grigoriev I.V."/>
        </authorList>
    </citation>
    <scope>NUCLEOTIDE SEQUENCE [LARGE SCALE GENOMIC DNA]</scope>
    <source>
        <strain evidence="3 4">NRRL 3116</strain>
    </source>
</reference>
<feature type="compositionally biased region" description="Low complexity" evidence="1">
    <location>
        <begin position="186"/>
        <end position="202"/>
    </location>
</feature>
<feature type="compositionally biased region" description="Low complexity" evidence="1">
    <location>
        <begin position="68"/>
        <end position="78"/>
    </location>
</feature>
<feature type="transmembrane region" description="Helical" evidence="2">
    <location>
        <begin position="884"/>
        <end position="904"/>
    </location>
</feature>
<organism evidence="3 4">
    <name type="scientific">Lobosporangium transversale</name>
    <dbReference type="NCBI Taxonomy" id="64571"/>
    <lineage>
        <taxon>Eukaryota</taxon>
        <taxon>Fungi</taxon>
        <taxon>Fungi incertae sedis</taxon>
        <taxon>Mucoromycota</taxon>
        <taxon>Mortierellomycotina</taxon>
        <taxon>Mortierellomycetes</taxon>
        <taxon>Mortierellales</taxon>
        <taxon>Mortierellaceae</taxon>
        <taxon>Lobosporangium</taxon>
    </lineage>
</organism>
<feature type="transmembrane region" description="Helical" evidence="2">
    <location>
        <begin position="993"/>
        <end position="1015"/>
    </location>
</feature>
<keyword evidence="4" id="KW-1185">Reference proteome</keyword>
<dbReference type="InParanoid" id="A0A1Y2GYF6"/>
<evidence type="ECO:0000256" key="2">
    <source>
        <dbReference type="SAM" id="Phobius"/>
    </source>
</evidence>
<dbReference type="GeneID" id="33571551"/>
<proteinExistence type="predicted"/>
<keyword evidence="2" id="KW-0472">Membrane</keyword>
<evidence type="ECO:0000313" key="3">
    <source>
        <dbReference type="EMBL" id="ORZ27307.1"/>
    </source>
</evidence>
<feature type="compositionally biased region" description="Polar residues" evidence="1">
    <location>
        <begin position="23"/>
        <end position="32"/>
    </location>
</feature>
<dbReference type="InterPro" id="IPR052744">
    <property type="entry name" value="GPAT/DAPAT"/>
</dbReference>
<dbReference type="PANTHER" id="PTHR31605">
    <property type="entry name" value="GLYCEROL-3-PHOSPHATE O-ACYLTRANSFERASE 1"/>
    <property type="match status" value="1"/>
</dbReference>
<protein>
    <recommendedName>
        <fullName evidence="5">Phospholipid/glycerol acyltransferase domain-containing protein</fullName>
    </recommendedName>
</protein>
<dbReference type="EMBL" id="MCFF01000004">
    <property type="protein sequence ID" value="ORZ27307.1"/>
    <property type="molecule type" value="Genomic_DNA"/>
</dbReference>
<evidence type="ECO:0000313" key="4">
    <source>
        <dbReference type="Proteomes" id="UP000193648"/>
    </source>
</evidence>
<dbReference type="AlphaFoldDB" id="A0A1Y2GYF6"/>
<name>A0A1Y2GYF6_9FUNG</name>
<gene>
    <name evidence="3" type="ORF">BCR41DRAFT_419117</name>
</gene>
<dbReference type="Proteomes" id="UP000193648">
    <property type="component" value="Unassembled WGS sequence"/>
</dbReference>
<evidence type="ECO:0008006" key="5">
    <source>
        <dbReference type="Google" id="ProtNLM"/>
    </source>
</evidence>
<sequence>MSNAQLSTLAPLSNISGMDISQMLSNSSTGMPLTTIPEMPGDEGDEEEENRRNRRSFAEGYSHEERVSSSNRNSMSDRSSFKARRTSRLSINMTYALPSTPPLSTAAMTSSPFASISTTSSSTSISPTTNPYQWSSDLRQYIMSDIGPQPSNSQVPTLRNNHFNLNSTITSNGVVRRRSYSKNVGPSFSSPSPPSSSQSSPSLTEGCSATFEVSGHAGHAGYVNNNTHISDINYSCKGLGVSLPTPRQQQQMNSVGPRKIPGLYSFVKLLCRTLFHIFFREYGAFHTESIPQQEPLLVVSNHGNYLLDGLALLATHPGQISFLMAQPNFKTAIGGIARKIGAIPVLRPQDATKYDGAGLVTIAHDGCSISGDGIGTQLSQGDTVYIECGSFQDATKDDRVTQCYAVVEDVINERQVTFKQPGLKWLPATLTSERDITYIKSHKIVDSGSLKIRVECGNTMIGINNALKAHEQQQNAVFMANSATGTIGKFVQKIFSKSPEAEASAAERQSILAAHAMENGTFTSGADIPGSVTAPPNIFQNTESTPLLRNKRSLNSPIRAMYTAASRNSSNLRLSSFSTNHSTRDVNGGYMDADEQVGMGVQLEEEDLLNQGNTSFAYMITGNKDSNSATIAPPTSARHDVASSPAMLTPPTTSMRFPTVPCMFQYARPIDHSMIYESVWKNFEDNRTVAVFPEGVSSDDYHLLDFKYGCTIMVLGYLARQQQRQEEQHSTAASTPKTLRIIPCGLNFFNRHRFRSRFYADYGHPITVPDHLIEMYREGGEAKKKACTELLQMIHDAVEGLTLNAPNYDELRLIKATRRLYSSTLKKPLTMPQKLELTRRFAKGYSKLVLTPKVAEIKRDINAYDKHLTNKGVQDWQLTADPNLIVALVCTLPALFCLPALFLLSLPGTLLFEPVGLIATSAANYKGRQAMLAFQSYLPVSRWPGRDVIATWKIVASLALMPICFILYATLLTIWVGHWAALHDYYWSMSRLMVFWILATFVLFPTIAYCTVWIWEWQIDLKMQIQVWWSKLCGGNAEMKRWRRDLVGKVNELVERMGGHDAFDISGHC</sequence>
<keyword evidence="2" id="KW-0812">Transmembrane</keyword>
<comment type="caution">
    <text evidence="3">The sequence shown here is derived from an EMBL/GenBank/DDBJ whole genome shotgun (WGS) entry which is preliminary data.</text>
</comment>
<evidence type="ECO:0000256" key="1">
    <source>
        <dbReference type="SAM" id="MobiDB-lite"/>
    </source>
</evidence>
<dbReference type="RefSeq" id="XP_021885034.1">
    <property type="nucleotide sequence ID" value="XM_022029708.1"/>
</dbReference>
<feature type="region of interest" description="Disordered" evidence="1">
    <location>
        <begin position="23"/>
        <end position="85"/>
    </location>
</feature>
<feature type="transmembrane region" description="Helical" evidence="2">
    <location>
        <begin position="954"/>
        <end position="981"/>
    </location>
</feature>
<dbReference type="PANTHER" id="PTHR31605:SF0">
    <property type="entry name" value="GLYCEROL-3-PHOSPHATE O-ACYLTRANSFERASE 1"/>
    <property type="match status" value="1"/>
</dbReference>
<accession>A0A1Y2GYF6</accession>
<dbReference type="GO" id="GO:0016287">
    <property type="term" value="F:glycerone-phosphate O-acyltransferase activity"/>
    <property type="evidence" value="ECO:0007669"/>
    <property type="project" value="TreeGrafter"/>
</dbReference>
<feature type="region of interest" description="Disordered" evidence="1">
    <location>
        <begin position="181"/>
        <end position="206"/>
    </location>
</feature>
<dbReference type="GO" id="GO:0008654">
    <property type="term" value="P:phospholipid biosynthetic process"/>
    <property type="evidence" value="ECO:0007669"/>
    <property type="project" value="TreeGrafter"/>
</dbReference>